<accession>A0AAJ5WA98</accession>
<reference evidence="1" key="1">
    <citation type="submission" date="2023-03" db="EMBL/GenBank/DDBJ databases">
        <title>Andean soil-derived lignocellulolytic bacterial consortium as a source of novel taxa and putative plastic-active enzymes.</title>
        <authorList>
            <person name="Diaz-Garcia L."/>
            <person name="Chuvochina M."/>
            <person name="Feuerriegel G."/>
            <person name="Bunk B."/>
            <person name="Sproer C."/>
            <person name="Streit W.R."/>
            <person name="Rodriguez L.M."/>
            <person name="Overmann J."/>
            <person name="Jimenez D.J."/>
        </authorList>
    </citation>
    <scope>NUCLEOTIDE SEQUENCE</scope>
    <source>
        <strain evidence="1">MAG 3858</strain>
    </source>
</reference>
<dbReference type="EMBL" id="CP119313">
    <property type="protein sequence ID" value="WEK21743.1"/>
    <property type="molecule type" value="Genomic_DNA"/>
</dbReference>
<organism evidence="1 2">
    <name type="scientific">Candidatus Pedobacter colombiensis</name>
    <dbReference type="NCBI Taxonomy" id="3121371"/>
    <lineage>
        <taxon>Bacteria</taxon>
        <taxon>Pseudomonadati</taxon>
        <taxon>Bacteroidota</taxon>
        <taxon>Sphingobacteriia</taxon>
        <taxon>Sphingobacteriales</taxon>
        <taxon>Sphingobacteriaceae</taxon>
        <taxon>Pedobacter</taxon>
    </lineage>
</organism>
<dbReference type="PROSITE" id="PS51257">
    <property type="entry name" value="PROKAR_LIPOPROTEIN"/>
    <property type="match status" value="1"/>
</dbReference>
<dbReference type="AlphaFoldDB" id="A0AAJ5WA98"/>
<dbReference type="Proteomes" id="UP001214530">
    <property type="component" value="Chromosome"/>
</dbReference>
<name>A0AAJ5WA98_9SPHI</name>
<proteinExistence type="predicted"/>
<evidence type="ECO:0000313" key="1">
    <source>
        <dbReference type="EMBL" id="WEK21743.1"/>
    </source>
</evidence>
<evidence type="ECO:0000313" key="2">
    <source>
        <dbReference type="Proteomes" id="UP001214530"/>
    </source>
</evidence>
<protein>
    <submittedName>
        <fullName evidence="1">Uncharacterized protein</fullName>
    </submittedName>
</protein>
<gene>
    <name evidence="1" type="ORF">P0Y49_11420</name>
</gene>
<sequence>MRPKFIIFITALFTITACHQSTTHSSIISKQQVFSKKENLLKKTYPLTDSGQLMLHLDSLSRPTFPYLSEGRNYSPLITISLAKFKNKKLFNLPLKLIPTQIGGDQLDHGLEVDENGMLPDSIKETFNLVDSATYKAEGVLVATTPKFVVLDLDGTLVTMTYDVEVIDAITSSEGHGNNHWSVWRNTTIKKDLTMVIRQYYKHDVPGDDDKKTEYWFIDSSGQFQKKLSKVKKH</sequence>